<evidence type="ECO:0000256" key="6">
    <source>
        <dbReference type="ARBA" id="ARBA00023141"/>
    </source>
</evidence>
<comment type="function">
    <text evidence="1 8">Stereospecific condensation of phosphoenolpyruvate (PEP) and D-erythrose-4-phosphate (E4P) giving rise to 3-deoxy-D-arabino-heptulosonate-7-phosphate (DAHP).</text>
</comment>
<dbReference type="Proteomes" id="UP000647860">
    <property type="component" value="Unassembled WGS sequence"/>
</dbReference>
<comment type="catalytic activity">
    <reaction evidence="7 8">
        <text>D-erythrose 4-phosphate + phosphoenolpyruvate + H2O = 7-phospho-2-dehydro-3-deoxy-D-arabino-heptonate + phosphate</text>
        <dbReference type="Rhea" id="RHEA:14717"/>
        <dbReference type="ChEBI" id="CHEBI:15377"/>
        <dbReference type="ChEBI" id="CHEBI:16897"/>
        <dbReference type="ChEBI" id="CHEBI:43474"/>
        <dbReference type="ChEBI" id="CHEBI:58394"/>
        <dbReference type="ChEBI" id="CHEBI:58702"/>
        <dbReference type="EC" id="2.5.1.54"/>
    </reaction>
</comment>
<evidence type="ECO:0000256" key="1">
    <source>
        <dbReference type="ARBA" id="ARBA00003726"/>
    </source>
</evidence>
<dbReference type="PANTHER" id="PTHR21225">
    <property type="entry name" value="PHOSPHO-2-DEHYDRO-3-DEOXYHEPTONATE ALDOLASE DAHP SYNTHETASE"/>
    <property type="match status" value="1"/>
</dbReference>
<keyword evidence="5 8" id="KW-0808">Transferase</keyword>
<evidence type="ECO:0000256" key="7">
    <source>
        <dbReference type="ARBA" id="ARBA00047508"/>
    </source>
</evidence>
<keyword evidence="11" id="KW-1185">Reference proteome</keyword>
<sequence length="369" mass="38982">MTTPDNRRVIDQRIDRVVPLTTPALLHHELPLDDDLASAVVAGRRAAAQVLDRVDDRLLVVVGPCSVHDPAAALEYAHRLREAADRVADDLLVVMRVYFEKPRSTVGWKGLINDPGLDGSGDVNAGLRLARALLLDVLRLGLPVGCEFLDPITPQYIADTVAWGAIGARTVESQVHRQLASGLSMPIGMKNRPDGSIATAVDAIRAAGVPHVFPGIDVSGTPAIMHTRGNADGHLVLRGGGGLPNYDAASVAGALELLRAAGLPERLVVDASHANSGKDHRNQPAVVADVAGQIAAGQRGIVGIMLESFLVPGRQDLDPTRELTYGQSITDACIGWDTTDEVLTELATAVRARRATRSSADPHSLPAPA</sequence>
<dbReference type="Gene3D" id="3.20.20.70">
    <property type="entry name" value="Aldolase class I"/>
    <property type="match status" value="1"/>
</dbReference>
<comment type="caution">
    <text evidence="10">The sequence shown here is derived from an EMBL/GenBank/DDBJ whole genome shotgun (WGS) entry which is preliminary data.</text>
</comment>
<evidence type="ECO:0000256" key="5">
    <source>
        <dbReference type="ARBA" id="ARBA00022679"/>
    </source>
</evidence>
<evidence type="ECO:0000313" key="11">
    <source>
        <dbReference type="Proteomes" id="UP000647860"/>
    </source>
</evidence>
<comment type="similarity">
    <text evidence="3 8">Belongs to the class-I DAHP synthase family.</text>
</comment>
<evidence type="ECO:0000256" key="8">
    <source>
        <dbReference type="PIRNR" id="PIRNR001361"/>
    </source>
</evidence>
<dbReference type="NCBIfam" id="NF009395">
    <property type="entry name" value="PRK12755.1"/>
    <property type="match status" value="1"/>
</dbReference>
<dbReference type="EC" id="2.5.1.54" evidence="8"/>
<dbReference type="InterPro" id="IPR006218">
    <property type="entry name" value="DAHP1/KDSA"/>
</dbReference>
<evidence type="ECO:0000256" key="2">
    <source>
        <dbReference type="ARBA" id="ARBA00004688"/>
    </source>
</evidence>
<name>A0ABQ4II54_9ACTN</name>
<protein>
    <recommendedName>
        <fullName evidence="8">Phospho-2-dehydro-3-deoxyheptonate aldolase</fullName>
        <ecNumber evidence="8">2.5.1.54</ecNumber>
    </recommendedName>
</protein>
<evidence type="ECO:0000313" key="10">
    <source>
        <dbReference type="EMBL" id="GIJ17591.1"/>
    </source>
</evidence>
<evidence type="ECO:0000256" key="4">
    <source>
        <dbReference type="ARBA" id="ARBA00022605"/>
    </source>
</evidence>
<dbReference type="InterPro" id="IPR013785">
    <property type="entry name" value="Aldolase_TIM"/>
</dbReference>
<keyword evidence="6 8" id="KW-0057">Aromatic amino acid biosynthesis</keyword>
<accession>A0ABQ4II54</accession>
<proteinExistence type="inferred from homology"/>
<comment type="pathway">
    <text evidence="2 8">Metabolic intermediate biosynthesis; chorismate biosynthesis; chorismate from D-erythrose 4-phosphate and phosphoenolpyruvate: step 1/7.</text>
</comment>
<reference evidence="10 11" key="1">
    <citation type="submission" date="2021-01" db="EMBL/GenBank/DDBJ databases">
        <title>Whole genome shotgun sequence of Verrucosispora gifhornensis NBRC 16317.</title>
        <authorList>
            <person name="Komaki H."/>
            <person name="Tamura T."/>
        </authorList>
    </citation>
    <scope>NUCLEOTIDE SEQUENCE [LARGE SCALE GENOMIC DNA]</scope>
    <source>
        <strain evidence="10 11">NBRC 16317</strain>
    </source>
</reference>
<evidence type="ECO:0000256" key="3">
    <source>
        <dbReference type="ARBA" id="ARBA00007985"/>
    </source>
</evidence>
<evidence type="ECO:0000259" key="9">
    <source>
        <dbReference type="Pfam" id="PF00793"/>
    </source>
</evidence>
<dbReference type="PIRSF" id="PIRSF001361">
    <property type="entry name" value="DAHP_synthase"/>
    <property type="match status" value="1"/>
</dbReference>
<dbReference type="SUPFAM" id="SSF51569">
    <property type="entry name" value="Aldolase"/>
    <property type="match status" value="1"/>
</dbReference>
<dbReference type="EMBL" id="BOPA01000029">
    <property type="protein sequence ID" value="GIJ17591.1"/>
    <property type="molecule type" value="Genomic_DNA"/>
</dbReference>
<dbReference type="NCBIfam" id="TIGR00034">
    <property type="entry name" value="aroFGH"/>
    <property type="match status" value="1"/>
</dbReference>
<feature type="domain" description="DAHP synthetase I/KDSA" evidence="9">
    <location>
        <begin position="50"/>
        <end position="343"/>
    </location>
</feature>
<dbReference type="PANTHER" id="PTHR21225:SF12">
    <property type="entry name" value="PHOSPHO-2-DEHYDRO-3-DEOXYHEPTONATE ALDOLASE, TYROSINE-INHIBITED"/>
    <property type="match status" value="1"/>
</dbReference>
<dbReference type="InterPro" id="IPR006219">
    <property type="entry name" value="DAHP_synth_1"/>
</dbReference>
<dbReference type="Pfam" id="PF00793">
    <property type="entry name" value="DAHP_synth_1"/>
    <property type="match status" value="1"/>
</dbReference>
<gene>
    <name evidence="10" type="primary">aroF_2</name>
    <name evidence="10" type="ORF">Vgi01_42750</name>
</gene>
<organism evidence="10 11">
    <name type="scientific">Micromonospora gifhornensis</name>
    <dbReference type="NCBI Taxonomy" id="84594"/>
    <lineage>
        <taxon>Bacteria</taxon>
        <taxon>Bacillati</taxon>
        <taxon>Actinomycetota</taxon>
        <taxon>Actinomycetes</taxon>
        <taxon>Micromonosporales</taxon>
        <taxon>Micromonosporaceae</taxon>
        <taxon>Micromonospora</taxon>
    </lineage>
</organism>
<keyword evidence="4 8" id="KW-0028">Amino-acid biosynthesis</keyword>